<evidence type="ECO:0000259" key="1">
    <source>
        <dbReference type="PROSITE" id="PS51186"/>
    </source>
</evidence>
<organism evidence="2 3">
    <name type="scientific">Sphingomonas hankyongi</name>
    <dbReference type="NCBI Taxonomy" id="2908209"/>
    <lineage>
        <taxon>Bacteria</taxon>
        <taxon>Pseudomonadati</taxon>
        <taxon>Pseudomonadota</taxon>
        <taxon>Alphaproteobacteria</taxon>
        <taxon>Sphingomonadales</taxon>
        <taxon>Sphingomonadaceae</taxon>
        <taxon>Sphingomonas</taxon>
    </lineage>
</organism>
<evidence type="ECO:0000313" key="3">
    <source>
        <dbReference type="Proteomes" id="UP001165342"/>
    </source>
</evidence>
<dbReference type="InterPro" id="IPR051531">
    <property type="entry name" value="N-acetyltransferase"/>
</dbReference>
<dbReference type="Pfam" id="PF13302">
    <property type="entry name" value="Acetyltransf_3"/>
    <property type="match status" value="1"/>
</dbReference>
<proteinExistence type="predicted"/>
<reference evidence="2" key="1">
    <citation type="submission" date="2022-05" db="EMBL/GenBank/DDBJ databases">
        <authorList>
            <person name="Jo J.-H."/>
            <person name="Im W.-T."/>
        </authorList>
    </citation>
    <scope>NUCLEOTIDE SEQUENCE</scope>
    <source>
        <strain evidence="2">SE220</strain>
    </source>
</reference>
<dbReference type="SUPFAM" id="SSF55729">
    <property type="entry name" value="Acyl-CoA N-acyltransferases (Nat)"/>
    <property type="match status" value="1"/>
</dbReference>
<dbReference type="InterPro" id="IPR000182">
    <property type="entry name" value="GNAT_dom"/>
</dbReference>
<comment type="caution">
    <text evidence="2">The sequence shown here is derived from an EMBL/GenBank/DDBJ whole genome shotgun (WGS) entry which is preliminary data.</text>
</comment>
<dbReference type="RefSeq" id="WP_249831977.1">
    <property type="nucleotide sequence ID" value="NZ_JAMGBE010000003.1"/>
</dbReference>
<accession>A0ABT0S3P6</accession>
<dbReference type="InterPro" id="IPR016181">
    <property type="entry name" value="Acyl_CoA_acyltransferase"/>
</dbReference>
<evidence type="ECO:0000313" key="2">
    <source>
        <dbReference type="EMBL" id="MCL6730494.1"/>
    </source>
</evidence>
<feature type="domain" description="N-acetyltransferase" evidence="1">
    <location>
        <begin position="18"/>
        <end position="180"/>
    </location>
</feature>
<dbReference type="PROSITE" id="PS51186">
    <property type="entry name" value="GNAT"/>
    <property type="match status" value="1"/>
</dbReference>
<keyword evidence="3" id="KW-1185">Reference proteome</keyword>
<dbReference type="PANTHER" id="PTHR43792">
    <property type="entry name" value="GNAT FAMILY, PUTATIVE (AFU_ORTHOLOGUE AFUA_3G00765)-RELATED-RELATED"/>
    <property type="match status" value="1"/>
</dbReference>
<dbReference type="PANTHER" id="PTHR43792:SF1">
    <property type="entry name" value="N-ACETYLTRANSFERASE DOMAIN-CONTAINING PROTEIN"/>
    <property type="match status" value="1"/>
</dbReference>
<dbReference type="EMBL" id="JAMGBE010000003">
    <property type="protein sequence ID" value="MCL6730494.1"/>
    <property type="molecule type" value="Genomic_DNA"/>
</dbReference>
<gene>
    <name evidence="2" type="ORF">LZ538_10585</name>
</gene>
<sequence>MPRFSSLTSAPELETERLLLRGFREDDLDEHAAILSDPVVMEHFGGHLFGREDSWRRLLGGVGLWSLQGTGLLAAERKSDGKLVGHVGLFDYHREISPSIEGVPELGYIFAAEVHGRGIAREACDALLKWADRTLDAQETVAIISIGNMPSIKLAERLGYQRQPDGVYREEPISLWRRQRRAA</sequence>
<dbReference type="Proteomes" id="UP001165342">
    <property type="component" value="Unassembled WGS sequence"/>
</dbReference>
<name>A0ABT0S3P6_9SPHN</name>
<protein>
    <submittedName>
        <fullName evidence="2">GNAT family N-acetyltransferase</fullName>
    </submittedName>
</protein>
<dbReference type="Gene3D" id="3.40.630.30">
    <property type="match status" value="1"/>
</dbReference>